<feature type="transmembrane region" description="Helical" evidence="3">
    <location>
        <begin position="111"/>
        <end position="135"/>
    </location>
</feature>
<evidence type="ECO:0000259" key="4">
    <source>
        <dbReference type="Pfam" id="PF13205"/>
    </source>
</evidence>
<organism evidence="5 6">
    <name type="scientific">Candidatus Falkowbacteria bacterium CG23_combo_of_CG06-09_8_20_14_all_49_15</name>
    <dbReference type="NCBI Taxonomy" id="1974572"/>
    <lineage>
        <taxon>Bacteria</taxon>
        <taxon>Candidatus Falkowiibacteriota</taxon>
    </lineage>
</organism>
<dbReference type="Pfam" id="PF18895">
    <property type="entry name" value="T4SS_pilin"/>
    <property type="match status" value="1"/>
</dbReference>
<feature type="region of interest" description="Disordered" evidence="2">
    <location>
        <begin position="820"/>
        <end position="852"/>
    </location>
</feature>
<keyword evidence="3" id="KW-0812">Transmembrane</keyword>
<reference evidence="5 6" key="1">
    <citation type="submission" date="2017-09" db="EMBL/GenBank/DDBJ databases">
        <title>Depth-based differentiation of microbial function through sediment-hosted aquifers and enrichment of novel symbionts in the deep terrestrial subsurface.</title>
        <authorList>
            <person name="Probst A.J."/>
            <person name="Ladd B."/>
            <person name="Jarett J.K."/>
            <person name="Geller-Mcgrath D.E."/>
            <person name="Sieber C.M."/>
            <person name="Emerson J.B."/>
            <person name="Anantharaman K."/>
            <person name="Thomas B.C."/>
            <person name="Malmstrom R."/>
            <person name="Stieglmeier M."/>
            <person name="Klingl A."/>
            <person name="Woyke T."/>
            <person name="Ryan C.M."/>
            <person name="Banfield J.F."/>
        </authorList>
    </citation>
    <scope>NUCLEOTIDE SEQUENCE [LARGE SCALE GENOMIC DNA]</scope>
    <source>
        <strain evidence="5">CG23_combo_of_CG06-09_8_20_14_all_49_15</strain>
    </source>
</reference>
<gene>
    <name evidence="5" type="ORF">COX22_03005</name>
</gene>
<sequence>MLVKKEPYYSRKKLLAVILAAVFLLISFFFSGRALADDPVNNGLNAAATIGLPNSPVNDIRLVAANILRYFLTFVGIIAVGMIIYGGYLWSVSGGDPDRINRAKKILKNAVIGLIVIISTFAIVTFIISLLTGGLPGGRPGGRKPPDPGRGIGVLGECSLESVYPEPGQKEVPRNTMIIITFKEEIKVDTIIKANGYIQDDGRIKIYTTDATNYLKEVKISTNDNKTFVLQPDNYLGSATEYITYTVYLSNDIKKKADNQGIFSNCRGDFFQWSFEVSNKLDLTPPQVLNQGVFPPPDNEPDVVNFGAAVAAQGKIEVNFQPRPFRAASITDVAPVNSSPAASVSNVNRNLNQNGPLKITVSADALTASLENTDSHNQLGTAVISGQAVSFSGFFTLTLTSGSFSAGQAWTMMANAAQISDEITVGSLKYSFIESAPASQQILMGASVNETAARITAQLNNHPDVTAAASGTEINLSARLAGSGGNNIFLGVSNTNIFTVTPLAGGTERAVTRTIKDKRDQPRNAVIQIDFNEAINPLTVSGAAGQVKDYIKVVDLTDPSVFLSGKFVLSNQYRTVEFVSDQPCGVNSCGEQIFCLPANSQLRVWLKAADLDDCNNCSTRSPYTTCVNAHCQNAAGENYPLSSSALNGLMDLAANSLDGNRTNGAQGPQSEYDENIKNTNLGDNYQWSFYTSAEIEISAPEIDALQPVHGQDNFPLAEAIKIDFNKLMMSSSLLTGERTISNGPSIFKHKYLNLWNFAGYGTGYWTAKQDLPLSAPDHSQVEIRHTELPALVSWRAQAGSGLKDIYQNCFVPVKGKYNSNDECEGNETEPSCCPKDNSDLERKNVGPGANCP</sequence>
<dbReference type="Proteomes" id="UP000230729">
    <property type="component" value="Unassembled WGS sequence"/>
</dbReference>
<keyword evidence="3" id="KW-0472">Membrane</keyword>
<feature type="transmembrane region" description="Helical" evidence="3">
    <location>
        <begin position="67"/>
        <end position="90"/>
    </location>
</feature>
<name>A0A2G9ZKI7_9BACT</name>
<keyword evidence="1" id="KW-0732">Signal</keyword>
<protein>
    <recommendedName>
        <fullName evidence="4">SbsA Ig-like domain-containing protein</fullName>
    </recommendedName>
</protein>
<proteinExistence type="predicted"/>
<dbReference type="AlphaFoldDB" id="A0A2G9ZKI7"/>
<evidence type="ECO:0000256" key="3">
    <source>
        <dbReference type="SAM" id="Phobius"/>
    </source>
</evidence>
<accession>A0A2G9ZKI7</accession>
<dbReference type="InterPro" id="IPR032812">
    <property type="entry name" value="SbsA_Ig"/>
</dbReference>
<dbReference type="InterPro" id="IPR014755">
    <property type="entry name" value="Cu-Rt/internalin_Ig-like"/>
</dbReference>
<feature type="domain" description="SbsA Ig-like" evidence="4">
    <location>
        <begin position="159"/>
        <end position="275"/>
    </location>
</feature>
<evidence type="ECO:0000256" key="1">
    <source>
        <dbReference type="ARBA" id="ARBA00022729"/>
    </source>
</evidence>
<dbReference type="Pfam" id="PF13205">
    <property type="entry name" value="Big_5"/>
    <property type="match status" value="1"/>
</dbReference>
<dbReference type="EMBL" id="PCSD01000072">
    <property type="protein sequence ID" value="PIP33689.1"/>
    <property type="molecule type" value="Genomic_DNA"/>
</dbReference>
<evidence type="ECO:0000313" key="5">
    <source>
        <dbReference type="EMBL" id="PIP33689.1"/>
    </source>
</evidence>
<evidence type="ECO:0000313" key="6">
    <source>
        <dbReference type="Proteomes" id="UP000230729"/>
    </source>
</evidence>
<evidence type="ECO:0000256" key="2">
    <source>
        <dbReference type="SAM" id="MobiDB-lite"/>
    </source>
</evidence>
<comment type="caution">
    <text evidence="5">The sequence shown here is derived from an EMBL/GenBank/DDBJ whole genome shotgun (WGS) entry which is preliminary data.</text>
</comment>
<dbReference type="InterPro" id="IPR043993">
    <property type="entry name" value="T4SS_pilin"/>
</dbReference>
<keyword evidence="3" id="KW-1133">Transmembrane helix</keyword>
<dbReference type="Gene3D" id="2.60.40.1220">
    <property type="match status" value="1"/>
</dbReference>